<evidence type="ECO:0000256" key="3">
    <source>
        <dbReference type="PIRSR" id="PIRSR613078-2"/>
    </source>
</evidence>
<protein>
    <submittedName>
        <fullName evidence="4">Uncharacterized protein</fullName>
    </submittedName>
</protein>
<dbReference type="GO" id="GO:0005829">
    <property type="term" value="C:cytosol"/>
    <property type="evidence" value="ECO:0007669"/>
    <property type="project" value="TreeGrafter"/>
</dbReference>
<dbReference type="InterPro" id="IPR013078">
    <property type="entry name" value="His_Pase_superF_clade-1"/>
</dbReference>
<evidence type="ECO:0000313" key="4">
    <source>
        <dbReference type="EMBL" id="KAH3675611.1"/>
    </source>
</evidence>
<feature type="active site" description="Tele-phosphohistidine intermediate" evidence="2">
    <location>
        <position position="126"/>
    </location>
</feature>
<feature type="active site" description="Proton donor/acceptor" evidence="2">
    <location>
        <position position="204"/>
    </location>
</feature>
<dbReference type="InterPro" id="IPR051695">
    <property type="entry name" value="Phosphoglycerate_Mutase"/>
</dbReference>
<dbReference type="InterPro" id="IPR029033">
    <property type="entry name" value="His_PPase_superfam"/>
</dbReference>
<reference evidence="4" key="1">
    <citation type="journal article" date="2021" name="Open Biol.">
        <title>Shared evolutionary footprints suggest mitochondrial oxidative damage underlies multiple complex I losses in fungi.</title>
        <authorList>
            <person name="Schikora-Tamarit M.A."/>
            <person name="Marcet-Houben M."/>
            <person name="Nosek J."/>
            <person name="Gabaldon T."/>
        </authorList>
    </citation>
    <scope>NUCLEOTIDE SEQUENCE</scope>
    <source>
        <strain evidence="4">CBS2887</strain>
    </source>
</reference>
<gene>
    <name evidence="4" type="ORF">WICPIJ_009326</name>
</gene>
<keyword evidence="1" id="KW-0378">Hydrolase</keyword>
<name>A0A9P8PP34_WICPI</name>
<dbReference type="OrthoDB" id="354304at2759"/>
<keyword evidence="5" id="KW-1185">Reference proteome</keyword>
<comment type="caution">
    <text evidence="4">The sequence shown here is derived from an EMBL/GenBank/DDBJ whole genome shotgun (WGS) entry which is preliminary data.</text>
</comment>
<dbReference type="CDD" id="cd07067">
    <property type="entry name" value="HP_PGM_like"/>
    <property type="match status" value="1"/>
</dbReference>
<feature type="binding site" evidence="3">
    <location>
        <position position="177"/>
    </location>
    <ligand>
        <name>substrate</name>
    </ligand>
</feature>
<dbReference type="SMART" id="SM00855">
    <property type="entry name" value="PGAM"/>
    <property type="match status" value="1"/>
</dbReference>
<dbReference type="GO" id="GO:0004331">
    <property type="term" value="F:fructose-2,6-bisphosphate 2-phosphatase activity"/>
    <property type="evidence" value="ECO:0007669"/>
    <property type="project" value="TreeGrafter"/>
</dbReference>
<sequence>MSGHVAQSGFGAEQQDLKTEIEASIRVLFNIVANLRFLCHKIISEISHARTRVSGCPPKQRDYYYVAVSAGILYNSKVLLSFKFEQFNHRIIPLRNLVSTTDNSITTPIMELNTNPEKTRFFFIRHGQTDHNKAKILQGHLDTSLNEEGQLQAKTIGSAVSPFLASIDHIYSSDLQRCQQTTAAIVAHEGYSAKDVTYDSKFRERFMGEIQGMHVDQAVEYAEAQGKSHYKEFGELPHAFNDRILKLIEELKHVKGKNIIVVSHGGFIRALLKNLGFQNTDFIVYNTSVTAVEFDHQSGKFEILKVGDTSHLGEGEFKVADYRVR</sequence>
<dbReference type="Proteomes" id="UP000774326">
    <property type="component" value="Unassembled WGS sequence"/>
</dbReference>
<evidence type="ECO:0000313" key="5">
    <source>
        <dbReference type="Proteomes" id="UP000774326"/>
    </source>
</evidence>
<feature type="binding site" evidence="3">
    <location>
        <begin position="125"/>
        <end position="132"/>
    </location>
    <ligand>
        <name>substrate</name>
    </ligand>
</feature>
<dbReference type="SUPFAM" id="SSF53254">
    <property type="entry name" value="Phosphoglycerate mutase-like"/>
    <property type="match status" value="1"/>
</dbReference>
<dbReference type="Pfam" id="PF00300">
    <property type="entry name" value="His_Phos_1"/>
    <property type="match status" value="1"/>
</dbReference>
<dbReference type="PANTHER" id="PTHR46517:SF1">
    <property type="entry name" value="FRUCTOSE-2,6-BISPHOSPHATASE TIGAR"/>
    <property type="match status" value="1"/>
</dbReference>
<dbReference type="Gene3D" id="3.40.50.1240">
    <property type="entry name" value="Phosphoglycerate mutase-like"/>
    <property type="match status" value="1"/>
</dbReference>
<reference evidence="4" key="2">
    <citation type="submission" date="2021-01" db="EMBL/GenBank/DDBJ databases">
        <authorList>
            <person name="Schikora-Tamarit M.A."/>
        </authorList>
    </citation>
    <scope>NUCLEOTIDE SEQUENCE</scope>
    <source>
        <strain evidence="4">CBS2887</strain>
    </source>
</reference>
<proteinExistence type="predicted"/>
<dbReference type="GO" id="GO:0045820">
    <property type="term" value="P:negative regulation of glycolytic process"/>
    <property type="evidence" value="ECO:0007669"/>
    <property type="project" value="TreeGrafter"/>
</dbReference>
<accession>A0A9P8PP34</accession>
<evidence type="ECO:0000256" key="2">
    <source>
        <dbReference type="PIRSR" id="PIRSR613078-1"/>
    </source>
</evidence>
<dbReference type="EMBL" id="JAEUBG010005395">
    <property type="protein sequence ID" value="KAH3675611.1"/>
    <property type="molecule type" value="Genomic_DNA"/>
</dbReference>
<dbReference type="AlphaFoldDB" id="A0A9P8PP34"/>
<dbReference type="PANTHER" id="PTHR46517">
    <property type="entry name" value="FRUCTOSE-2,6-BISPHOSPHATASE TIGAR"/>
    <property type="match status" value="1"/>
</dbReference>
<organism evidence="4 5">
    <name type="scientific">Wickerhamomyces pijperi</name>
    <name type="common">Yeast</name>
    <name type="synonym">Pichia pijperi</name>
    <dbReference type="NCBI Taxonomy" id="599730"/>
    <lineage>
        <taxon>Eukaryota</taxon>
        <taxon>Fungi</taxon>
        <taxon>Dikarya</taxon>
        <taxon>Ascomycota</taxon>
        <taxon>Saccharomycotina</taxon>
        <taxon>Saccharomycetes</taxon>
        <taxon>Phaffomycetales</taxon>
        <taxon>Wickerhamomycetaceae</taxon>
        <taxon>Wickerhamomyces</taxon>
    </lineage>
</organism>
<dbReference type="GO" id="GO:0043456">
    <property type="term" value="P:regulation of pentose-phosphate shunt"/>
    <property type="evidence" value="ECO:0007669"/>
    <property type="project" value="TreeGrafter"/>
</dbReference>
<evidence type="ECO:0000256" key="1">
    <source>
        <dbReference type="ARBA" id="ARBA00022801"/>
    </source>
</evidence>